<keyword evidence="1" id="KW-0479">Metal-binding</keyword>
<sequence length="230" mass="26810">MYFSYPAQPTGKDPELFRGLPEYIPPSDDFLLHVECRQKQGILQHQYESLVHDMLAKERSDALIRAQEGTVAQQLRDAQDRIRELEGAAAERERDMKTLCEHLSKSYESRQQVQKLLDDTMTSNWDAHQKSNELQVKLWQNELQLKERDDQLVNLQHEFDQHKDQSAAELANVRNAQVKLRDTLKEIRGDLDCPICQGDNKINRSYPCLHGICTTCAQSWYEQQEKKRNG</sequence>
<keyword evidence="2" id="KW-0863">Zinc-finger</keyword>
<evidence type="ECO:0000259" key="4">
    <source>
        <dbReference type="Pfam" id="PF00097"/>
    </source>
</evidence>
<protein>
    <recommendedName>
        <fullName evidence="4">Zinc finger C3HC4 RING-type domain-containing protein</fullName>
    </recommendedName>
</protein>
<dbReference type="PROSITE" id="PS00518">
    <property type="entry name" value="ZF_RING_1"/>
    <property type="match status" value="1"/>
</dbReference>
<reference evidence="5" key="1">
    <citation type="journal article" date="2018" name="Genome Biol. Evol.">
        <title>Genomics and development of Lentinus tigrinus, a white-rot wood-decaying mushroom with dimorphic fruiting bodies.</title>
        <authorList>
            <person name="Wu B."/>
            <person name="Xu Z."/>
            <person name="Knudson A."/>
            <person name="Carlson A."/>
            <person name="Chen N."/>
            <person name="Kovaka S."/>
            <person name="LaButti K."/>
            <person name="Lipzen A."/>
            <person name="Pennachio C."/>
            <person name="Riley R."/>
            <person name="Schakwitz W."/>
            <person name="Umezawa K."/>
            <person name="Ohm R.A."/>
            <person name="Grigoriev I.V."/>
            <person name="Nagy L.G."/>
            <person name="Gibbons J."/>
            <person name="Hibbett D."/>
        </authorList>
    </citation>
    <scope>NUCLEOTIDE SEQUENCE [LARGE SCALE GENOMIC DNA]</scope>
    <source>
        <strain evidence="5">ALCF2SS1-6</strain>
    </source>
</reference>
<feature type="domain" description="Zinc finger C3HC4 RING-type" evidence="4">
    <location>
        <begin position="193"/>
        <end position="225"/>
    </location>
</feature>
<evidence type="ECO:0000256" key="2">
    <source>
        <dbReference type="ARBA" id="ARBA00022771"/>
    </source>
</evidence>
<dbReference type="EMBL" id="ML122308">
    <property type="protein sequence ID" value="RPD54206.1"/>
    <property type="molecule type" value="Genomic_DNA"/>
</dbReference>
<evidence type="ECO:0000256" key="1">
    <source>
        <dbReference type="ARBA" id="ARBA00022723"/>
    </source>
</evidence>
<accession>A0A5C2RVI1</accession>
<keyword evidence="3" id="KW-0862">Zinc</keyword>
<organism evidence="5 6">
    <name type="scientific">Lentinus tigrinus ALCF2SS1-6</name>
    <dbReference type="NCBI Taxonomy" id="1328759"/>
    <lineage>
        <taxon>Eukaryota</taxon>
        <taxon>Fungi</taxon>
        <taxon>Dikarya</taxon>
        <taxon>Basidiomycota</taxon>
        <taxon>Agaricomycotina</taxon>
        <taxon>Agaricomycetes</taxon>
        <taxon>Polyporales</taxon>
        <taxon>Polyporaceae</taxon>
        <taxon>Lentinus</taxon>
    </lineage>
</organism>
<dbReference type="InterPro" id="IPR013083">
    <property type="entry name" value="Znf_RING/FYVE/PHD"/>
</dbReference>
<dbReference type="AlphaFoldDB" id="A0A5C2RVI1"/>
<dbReference type="SUPFAM" id="SSF57850">
    <property type="entry name" value="RING/U-box"/>
    <property type="match status" value="1"/>
</dbReference>
<dbReference type="InterPro" id="IPR017907">
    <property type="entry name" value="Znf_RING_CS"/>
</dbReference>
<dbReference type="InterPro" id="IPR018957">
    <property type="entry name" value="Znf_C3HC4_RING-type"/>
</dbReference>
<evidence type="ECO:0000313" key="5">
    <source>
        <dbReference type="EMBL" id="RPD54206.1"/>
    </source>
</evidence>
<dbReference type="Pfam" id="PF00097">
    <property type="entry name" value="zf-C3HC4"/>
    <property type="match status" value="1"/>
</dbReference>
<evidence type="ECO:0000313" key="6">
    <source>
        <dbReference type="Proteomes" id="UP000313359"/>
    </source>
</evidence>
<proteinExistence type="predicted"/>
<evidence type="ECO:0000256" key="3">
    <source>
        <dbReference type="ARBA" id="ARBA00022833"/>
    </source>
</evidence>
<dbReference type="Gene3D" id="3.30.40.10">
    <property type="entry name" value="Zinc/RING finger domain, C3HC4 (zinc finger)"/>
    <property type="match status" value="1"/>
</dbReference>
<dbReference type="CDD" id="cd16449">
    <property type="entry name" value="RING-HC"/>
    <property type="match status" value="1"/>
</dbReference>
<name>A0A5C2RVI1_9APHY</name>
<dbReference type="Proteomes" id="UP000313359">
    <property type="component" value="Unassembled WGS sequence"/>
</dbReference>
<gene>
    <name evidence="5" type="ORF">L227DRAFT_616302</name>
</gene>
<dbReference type="GO" id="GO:0008270">
    <property type="term" value="F:zinc ion binding"/>
    <property type="evidence" value="ECO:0007669"/>
    <property type="project" value="UniProtKB-KW"/>
</dbReference>
<keyword evidence="6" id="KW-1185">Reference proteome</keyword>